<dbReference type="RefSeq" id="WP_011373179.1">
    <property type="nucleotide sequence ID" value="NC_007575.1"/>
</dbReference>
<dbReference type="AlphaFoldDB" id="Q30QA4"/>
<reference evidence="2 3" key="1">
    <citation type="journal article" date="2008" name="Appl. Environ. Microbiol.">
        <title>Genome of the epsilonproteobacterial chemolithoautotroph Sulfurimonas denitrificans.</title>
        <authorList>
            <person name="Sievert S.M."/>
            <person name="Scott K.M."/>
            <person name="Klotz M.G."/>
            <person name="Chain P.S.G."/>
            <person name="Hauser L.J."/>
            <person name="Hemp J."/>
            <person name="Huegler M."/>
            <person name="Land M."/>
            <person name="Lapidus A."/>
            <person name="Larimer F.W."/>
            <person name="Lucas S."/>
            <person name="Malfatti S.A."/>
            <person name="Meyer F."/>
            <person name="Paulsen I.T."/>
            <person name="Ren Q."/>
            <person name="Simon J."/>
            <person name="Bailey K."/>
            <person name="Diaz E."/>
            <person name="Fitzpatrick K.A."/>
            <person name="Glover B."/>
            <person name="Gwatney N."/>
            <person name="Korajkic A."/>
            <person name="Long A."/>
            <person name="Mobberley J.M."/>
            <person name="Pantry S.N."/>
            <person name="Pazder G."/>
            <person name="Peterson S."/>
            <person name="Quintanilla J.D."/>
            <person name="Sprinkle R."/>
            <person name="Stephens J."/>
            <person name="Thomas P."/>
            <person name="Vaughn R."/>
            <person name="Weber M.J."/>
            <person name="Wooten L.L."/>
        </authorList>
    </citation>
    <scope>NUCLEOTIDE SEQUENCE [LARGE SCALE GENOMIC DNA]</scope>
    <source>
        <strain evidence="3">ATCC 33889 / DSM 1251</strain>
    </source>
</reference>
<dbReference type="SUPFAM" id="SSF53335">
    <property type="entry name" value="S-adenosyl-L-methionine-dependent methyltransferases"/>
    <property type="match status" value="1"/>
</dbReference>
<dbReference type="Gene3D" id="3.40.50.150">
    <property type="entry name" value="Vaccinia Virus protein VP39"/>
    <property type="match status" value="1"/>
</dbReference>
<keyword evidence="3" id="KW-1185">Reference proteome</keyword>
<dbReference type="KEGG" id="tdn:Suden_1550"/>
<dbReference type="PANTHER" id="PTHR43667:SF2">
    <property type="entry name" value="FATTY ACID C-METHYL TRANSFERASE"/>
    <property type="match status" value="1"/>
</dbReference>
<accession>Q30QA4</accession>
<dbReference type="CDD" id="cd02440">
    <property type="entry name" value="AdoMet_MTases"/>
    <property type="match status" value="1"/>
</dbReference>
<evidence type="ECO:0000313" key="3">
    <source>
        <dbReference type="Proteomes" id="UP000002714"/>
    </source>
</evidence>
<dbReference type="eggNOG" id="COG2265">
    <property type="taxonomic scope" value="Bacteria"/>
</dbReference>
<evidence type="ECO:0000313" key="2">
    <source>
        <dbReference type="EMBL" id="ABB44827.1"/>
    </source>
</evidence>
<evidence type="ECO:0000259" key="1">
    <source>
        <dbReference type="Pfam" id="PF13649"/>
    </source>
</evidence>
<sequence>MFLDPIDFASMYKKHKSSTIFKGKKSEDWDKKSKEMAPRMQKSSYVEDFISRMDISEDDTVLDIGCGPGTLAIPLAKMVKEVVAIDFSAQMLQELQAYAKREGITNIKTHLIGWDDDWSHLPQVDIAVASRSMEVIDIEKALQKMSSQAKKASYLTYKTGGSFVDMEILDFIGKKIITKPDFWYIPLLLYKDGYFPYIDYIPTKDGSVKYSSAEEFVTSLIWSIGSLDEIQQQKAREYYKLHVKENNAPKPSMWAFIAWSSHKQEMIGCKLSSYN</sequence>
<dbReference type="Pfam" id="PF13649">
    <property type="entry name" value="Methyltransf_25"/>
    <property type="match status" value="1"/>
</dbReference>
<dbReference type="STRING" id="326298.Suden_1550"/>
<dbReference type="PANTHER" id="PTHR43667">
    <property type="entry name" value="CYCLOPROPANE-FATTY-ACYL-PHOSPHOLIPID SYNTHASE"/>
    <property type="match status" value="1"/>
</dbReference>
<proteinExistence type="predicted"/>
<dbReference type="InterPro" id="IPR029063">
    <property type="entry name" value="SAM-dependent_MTases_sf"/>
</dbReference>
<name>Q30QA4_SULDN</name>
<feature type="domain" description="Methyltransferase" evidence="1">
    <location>
        <begin position="61"/>
        <end position="147"/>
    </location>
</feature>
<organism evidence="2 3">
    <name type="scientific">Sulfurimonas denitrificans (strain ATCC 33889 / DSM 1251)</name>
    <name type="common">Thiomicrospira denitrificans (strain ATCC 33889 / DSM 1251)</name>
    <dbReference type="NCBI Taxonomy" id="326298"/>
    <lineage>
        <taxon>Bacteria</taxon>
        <taxon>Pseudomonadati</taxon>
        <taxon>Campylobacterota</taxon>
        <taxon>Epsilonproteobacteria</taxon>
        <taxon>Campylobacterales</taxon>
        <taxon>Sulfurimonadaceae</taxon>
        <taxon>Sulfurimonas</taxon>
    </lineage>
</organism>
<dbReference type="InterPro" id="IPR050723">
    <property type="entry name" value="CFA/CMAS"/>
</dbReference>
<dbReference type="Proteomes" id="UP000002714">
    <property type="component" value="Chromosome"/>
</dbReference>
<dbReference type="OrthoDB" id="9781225at2"/>
<dbReference type="HOGENOM" id="CLU_060275_0_1_7"/>
<gene>
    <name evidence="2" type="ordered locus">Suden_1550</name>
</gene>
<dbReference type="InterPro" id="IPR041698">
    <property type="entry name" value="Methyltransf_25"/>
</dbReference>
<protein>
    <recommendedName>
        <fullName evidence="1">Methyltransferase domain-containing protein</fullName>
    </recommendedName>
</protein>
<dbReference type="EMBL" id="CP000153">
    <property type="protein sequence ID" value="ABB44827.1"/>
    <property type="molecule type" value="Genomic_DNA"/>
</dbReference>